<protein>
    <submittedName>
        <fullName evidence="3">Uncharacterized protein LOC127149548</fullName>
    </submittedName>
</protein>
<dbReference type="Proteomes" id="UP001652600">
    <property type="component" value="Chromosome 5"/>
</dbReference>
<feature type="compositionally biased region" description="Low complexity" evidence="1">
    <location>
        <begin position="27"/>
        <end position="40"/>
    </location>
</feature>
<feature type="compositionally biased region" description="Basic residues" evidence="1">
    <location>
        <begin position="12"/>
        <end position="26"/>
    </location>
</feature>
<evidence type="ECO:0000256" key="1">
    <source>
        <dbReference type="SAM" id="MobiDB-lite"/>
    </source>
</evidence>
<reference evidence="3" key="1">
    <citation type="submission" date="2025-08" db="UniProtKB">
        <authorList>
            <consortium name="RefSeq"/>
        </authorList>
    </citation>
    <scope>IDENTIFICATION</scope>
    <source>
        <tissue evidence="3">Stem</tissue>
    </source>
</reference>
<evidence type="ECO:0000313" key="2">
    <source>
        <dbReference type="Proteomes" id="UP001652600"/>
    </source>
</evidence>
<sequence length="288" mass="31480">MSIGTRAQENQKKKRKEKRKKEKGKGRNPSYRSPPSSTRSAQAFFRQLSRLRCRCPARTIGSLAASSQELRSRRDKQAELPVRQPSLSQIESHRISSAETFVCSRRRAPLKPPVEAAVLVGPPANPSCRPSLEISASPPRKLDPVEPPLRDSIDPRPHAHSTCAKPSRARVVVEPLLSASHLSALCPSRSQPSSRAGSCFSSQANPPALEPSVCSGSFPSTLERLGPSDLGVLDFFSRGSSVATSIVDLRRLGKRVVTIRTRRANLQVEVEVGARASWRATRSDRGEP</sequence>
<dbReference type="RefSeq" id="XP_050941287.1">
    <property type="nucleotide sequence ID" value="XM_051085330.1"/>
</dbReference>
<feature type="region of interest" description="Disordered" evidence="1">
    <location>
        <begin position="128"/>
        <end position="166"/>
    </location>
</feature>
<keyword evidence="2" id="KW-1185">Reference proteome</keyword>
<organism evidence="2 3">
    <name type="scientific">Cucumis melo</name>
    <name type="common">Muskmelon</name>
    <dbReference type="NCBI Taxonomy" id="3656"/>
    <lineage>
        <taxon>Eukaryota</taxon>
        <taxon>Viridiplantae</taxon>
        <taxon>Streptophyta</taxon>
        <taxon>Embryophyta</taxon>
        <taxon>Tracheophyta</taxon>
        <taxon>Spermatophyta</taxon>
        <taxon>Magnoliopsida</taxon>
        <taxon>eudicotyledons</taxon>
        <taxon>Gunneridae</taxon>
        <taxon>Pentapetalae</taxon>
        <taxon>rosids</taxon>
        <taxon>fabids</taxon>
        <taxon>Cucurbitales</taxon>
        <taxon>Cucurbitaceae</taxon>
        <taxon>Benincaseae</taxon>
        <taxon>Cucumis</taxon>
    </lineage>
</organism>
<evidence type="ECO:0000313" key="3">
    <source>
        <dbReference type="RefSeq" id="XP_050941287.1"/>
    </source>
</evidence>
<dbReference type="GeneID" id="127149548"/>
<feature type="region of interest" description="Disordered" evidence="1">
    <location>
        <begin position="1"/>
        <end position="41"/>
    </location>
</feature>
<accession>A0ABM3KU28</accession>
<feature type="compositionally biased region" description="Basic and acidic residues" evidence="1">
    <location>
        <begin position="140"/>
        <end position="157"/>
    </location>
</feature>
<proteinExistence type="predicted"/>
<feature type="region of interest" description="Disordered" evidence="1">
    <location>
        <begin position="65"/>
        <end position="87"/>
    </location>
</feature>
<name>A0ABM3KU28_CUCME</name>
<gene>
    <name evidence="3" type="primary">LOC127149548</name>
</gene>